<dbReference type="OMA" id="ERCIATI"/>
<protein>
    <recommendedName>
        <fullName evidence="3">Transposable element Tc3 transposase</fullName>
    </recommendedName>
</protein>
<dbReference type="EMBL" id="KK852432">
    <property type="protein sequence ID" value="KDR23995.1"/>
    <property type="molecule type" value="Genomic_DNA"/>
</dbReference>
<dbReference type="PANTHER" id="PTHR47326:SF1">
    <property type="entry name" value="HTH PSQ-TYPE DOMAIN-CONTAINING PROTEIN"/>
    <property type="match status" value="1"/>
</dbReference>
<dbReference type="STRING" id="136037.A0A067RT56"/>
<evidence type="ECO:0008006" key="3">
    <source>
        <dbReference type="Google" id="ProtNLM"/>
    </source>
</evidence>
<evidence type="ECO:0000313" key="2">
    <source>
        <dbReference type="Proteomes" id="UP000027135"/>
    </source>
</evidence>
<name>A0A067RT56_ZOONE</name>
<dbReference type="Proteomes" id="UP000027135">
    <property type="component" value="Unassembled WGS sequence"/>
</dbReference>
<dbReference type="GO" id="GO:0003676">
    <property type="term" value="F:nucleic acid binding"/>
    <property type="evidence" value="ECO:0007669"/>
    <property type="project" value="InterPro"/>
</dbReference>
<reference evidence="1 2" key="1">
    <citation type="journal article" date="2014" name="Nat. Commun.">
        <title>Molecular traces of alternative social organization in a termite genome.</title>
        <authorList>
            <person name="Terrapon N."/>
            <person name="Li C."/>
            <person name="Robertson H.M."/>
            <person name="Ji L."/>
            <person name="Meng X."/>
            <person name="Booth W."/>
            <person name="Chen Z."/>
            <person name="Childers C.P."/>
            <person name="Glastad K.M."/>
            <person name="Gokhale K."/>
            <person name="Gowin J."/>
            <person name="Gronenberg W."/>
            <person name="Hermansen R.A."/>
            <person name="Hu H."/>
            <person name="Hunt B.G."/>
            <person name="Huylmans A.K."/>
            <person name="Khalil S.M."/>
            <person name="Mitchell R.D."/>
            <person name="Munoz-Torres M.C."/>
            <person name="Mustard J.A."/>
            <person name="Pan H."/>
            <person name="Reese J.T."/>
            <person name="Scharf M.E."/>
            <person name="Sun F."/>
            <person name="Vogel H."/>
            <person name="Xiao J."/>
            <person name="Yang W."/>
            <person name="Yang Z."/>
            <person name="Yang Z."/>
            <person name="Zhou J."/>
            <person name="Zhu J."/>
            <person name="Brent C.S."/>
            <person name="Elsik C.G."/>
            <person name="Goodisman M.A."/>
            <person name="Liberles D.A."/>
            <person name="Roe R.M."/>
            <person name="Vargo E.L."/>
            <person name="Vilcinskas A."/>
            <person name="Wang J."/>
            <person name="Bornberg-Bauer E."/>
            <person name="Korb J."/>
            <person name="Zhang G."/>
            <person name="Liebig J."/>
        </authorList>
    </citation>
    <scope>NUCLEOTIDE SEQUENCE [LARGE SCALE GENOMIC DNA]</scope>
    <source>
        <tissue evidence="1">Whole organism</tissue>
    </source>
</reference>
<dbReference type="Gene3D" id="3.30.420.10">
    <property type="entry name" value="Ribonuclease H-like superfamily/Ribonuclease H"/>
    <property type="match status" value="1"/>
</dbReference>
<evidence type="ECO:0000313" key="1">
    <source>
        <dbReference type="EMBL" id="KDR23995.1"/>
    </source>
</evidence>
<accession>A0A067RT56</accession>
<sequence length="122" mass="14015">MQFIALLEETERVCWFQQDGATAHTASSTLAMLAEFLGDRVIFKGLWPPRSPDLTSPDFFLWGYLKQKVYANNPRTVAELQTNIERCIATIPQAMLRRVSRNVIKRVNLCHREGGSHFKHLL</sequence>
<dbReference type="AlphaFoldDB" id="A0A067RT56"/>
<dbReference type="InParanoid" id="A0A067RT56"/>
<keyword evidence="2" id="KW-1185">Reference proteome</keyword>
<dbReference type="PANTHER" id="PTHR47326">
    <property type="entry name" value="TRANSPOSABLE ELEMENT TC3 TRANSPOSASE-LIKE PROTEIN"/>
    <property type="match status" value="1"/>
</dbReference>
<organism evidence="1 2">
    <name type="scientific">Zootermopsis nevadensis</name>
    <name type="common">Dampwood termite</name>
    <dbReference type="NCBI Taxonomy" id="136037"/>
    <lineage>
        <taxon>Eukaryota</taxon>
        <taxon>Metazoa</taxon>
        <taxon>Ecdysozoa</taxon>
        <taxon>Arthropoda</taxon>
        <taxon>Hexapoda</taxon>
        <taxon>Insecta</taxon>
        <taxon>Pterygota</taxon>
        <taxon>Neoptera</taxon>
        <taxon>Polyneoptera</taxon>
        <taxon>Dictyoptera</taxon>
        <taxon>Blattodea</taxon>
        <taxon>Blattoidea</taxon>
        <taxon>Termitoidae</taxon>
        <taxon>Termopsidae</taxon>
        <taxon>Zootermopsis</taxon>
    </lineage>
</organism>
<dbReference type="eggNOG" id="ENOG502RVCY">
    <property type="taxonomic scope" value="Eukaryota"/>
</dbReference>
<dbReference type="InterPro" id="IPR036397">
    <property type="entry name" value="RNaseH_sf"/>
</dbReference>
<gene>
    <name evidence="1" type="ORF">L798_07934</name>
</gene>
<proteinExistence type="predicted"/>